<dbReference type="Pfam" id="PF08584">
    <property type="entry name" value="Ribonuc_P_40"/>
    <property type="match status" value="1"/>
</dbReference>
<sequence length="354" mass="39772">MDFPLPERRRVQTTYGLDVAFPASNTLRGLLSQLATQYYEQSWKLAEFAAFAQPYVQKSSAERCVTHCLSSYLRCSVLIALGKPGHLDDDVWCLDTRGILTLAVCKTSYERLGLIGRALPWKEHQDVYIVRISLHTQVPVLKDETCHAYGPKVKAAFQAWDQRRDPWDVIFHSPEQLTEASAATKRVKPTIRLSQNIHIPKSELYPRPNDASAAGEWDESVAELFEWVGLACLGSERLRAYDRPDPYIAVYTPPSPAYTGDVVHVRWMGLLSPQFVQSVIDIASDASFACVVANSIAVSPVTYVPSPPSLRYPQRASRAQSEDSWSVVISRPEDSDQTSWLLVESIGKWDSRWG</sequence>
<dbReference type="HOGENOM" id="CLU_055493_0_0_1"/>
<dbReference type="EMBL" id="JH930478">
    <property type="protein sequence ID" value="EKM50618.1"/>
    <property type="molecule type" value="Genomic_DNA"/>
</dbReference>
<dbReference type="GO" id="GO:0004526">
    <property type="term" value="F:ribonuclease P activity"/>
    <property type="evidence" value="ECO:0007669"/>
    <property type="project" value="TreeGrafter"/>
</dbReference>
<dbReference type="GeneID" id="18909340"/>
<dbReference type="GO" id="GO:0001682">
    <property type="term" value="P:tRNA 5'-leader removal"/>
    <property type="evidence" value="ECO:0007669"/>
    <property type="project" value="InterPro"/>
</dbReference>
<gene>
    <name evidence="1" type="ORF">PHACADRAFT_166302</name>
</gene>
<dbReference type="KEGG" id="pco:PHACADRAFT_166302"/>
<dbReference type="InterPro" id="IPR013893">
    <property type="entry name" value="RNase_P_Rpp40"/>
</dbReference>
<evidence type="ECO:0000313" key="1">
    <source>
        <dbReference type="EMBL" id="EKM50618.1"/>
    </source>
</evidence>
<evidence type="ECO:0000313" key="2">
    <source>
        <dbReference type="Proteomes" id="UP000008370"/>
    </source>
</evidence>
<protein>
    <submittedName>
        <fullName evidence="1">Uncharacterized protein</fullName>
    </submittedName>
</protein>
<dbReference type="GO" id="GO:0000172">
    <property type="term" value="C:ribonuclease MRP complex"/>
    <property type="evidence" value="ECO:0007669"/>
    <property type="project" value="TreeGrafter"/>
</dbReference>
<name>K5VHA9_PHACS</name>
<dbReference type="Proteomes" id="UP000008370">
    <property type="component" value="Unassembled WGS sequence"/>
</dbReference>
<proteinExistence type="predicted"/>
<dbReference type="RefSeq" id="XP_007400887.1">
    <property type="nucleotide sequence ID" value="XM_007400825.1"/>
</dbReference>
<dbReference type="InParanoid" id="K5VHA9"/>
<dbReference type="GO" id="GO:0000171">
    <property type="term" value="F:ribonuclease MRP activity"/>
    <property type="evidence" value="ECO:0007669"/>
    <property type="project" value="TreeGrafter"/>
</dbReference>
<dbReference type="STRING" id="650164.K5VHA9"/>
<organism evidence="1 2">
    <name type="scientific">Phanerochaete carnosa (strain HHB-10118-sp)</name>
    <name type="common">White-rot fungus</name>
    <name type="synonym">Peniophora carnosa</name>
    <dbReference type="NCBI Taxonomy" id="650164"/>
    <lineage>
        <taxon>Eukaryota</taxon>
        <taxon>Fungi</taxon>
        <taxon>Dikarya</taxon>
        <taxon>Basidiomycota</taxon>
        <taxon>Agaricomycotina</taxon>
        <taxon>Agaricomycetes</taxon>
        <taxon>Polyporales</taxon>
        <taxon>Phanerochaetaceae</taxon>
        <taxon>Phanerochaete</taxon>
    </lineage>
</organism>
<dbReference type="PANTHER" id="PTHR15396">
    <property type="entry name" value="RIBONUCLEASE P PROTEIN SUBUNIT P40"/>
    <property type="match status" value="1"/>
</dbReference>
<dbReference type="PANTHER" id="PTHR15396:SF1">
    <property type="entry name" value="RIBONUCLEASE P PROTEIN SUBUNIT P40"/>
    <property type="match status" value="1"/>
</dbReference>
<dbReference type="OrthoDB" id="63112at2759"/>
<dbReference type="GO" id="GO:0030681">
    <property type="term" value="C:multimeric ribonuclease P complex"/>
    <property type="evidence" value="ECO:0007669"/>
    <property type="project" value="TreeGrafter"/>
</dbReference>
<dbReference type="AlphaFoldDB" id="K5VHA9"/>
<accession>K5VHA9</accession>
<keyword evidence="2" id="KW-1185">Reference proteome</keyword>
<reference evidence="1 2" key="1">
    <citation type="journal article" date="2012" name="BMC Genomics">
        <title>Comparative genomics of the white-rot fungi, Phanerochaete carnosa and P. chrysosporium, to elucidate the genetic basis of the distinct wood types they colonize.</title>
        <authorList>
            <person name="Suzuki H."/>
            <person name="MacDonald J."/>
            <person name="Syed K."/>
            <person name="Salamov A."/>
            <person name="Hori C."/>
            <person name="Aerts A."/>
            <person name="Henrissat B."/>
            <person name="Wiebenga A."/>
            <person name="vanKuyk P.A."/>
            <person name="Barry K."/>
            <person name="Lindquist E."/>
            <person name="LaButti K."/>
            <person name="Lapidus A."/>
            <person name="Lucas S."/>
            <person name="Coutinho P."/>
            <person name="Gong Y."/>
            <person name="Samejima M."/>
            <person name="Mahadevan R."/>
            <person name="Abou-Zaid M."/>
            <person name="de Vries R.P."/>
            <person name="Igarashi K."/>
            <person name="Yadav J.S."/>
            <person name="Grigoriev I.V."/>
            <person name="Master E.R."/>
        </authorList>
    </citation>
    <scope>NUCLEOTIDE SEQUENCE [LARGE SCALE GENOMIC DNA]</scope>
    <source>
        <strain evidence="1 2">HHB-10118-sp</strain>
    </source>
</reference>
<dbReference type="GO" id="GO:0000447">
    <property type="term" value="P:endonucleolytic cleavage in ITS1 to separate SSU-rRNA from 5.8S rRNA and LSU-rRNA from tricistronic rRNA transcript (SSU-rRNA, 5.8S rRNA, LSU-rRNA)"/>
    <property type="evidence" value="ECO:0007669"/>
    <property type="project" value="TreeGrafter"/>
</dbReference>